<evidence type="ECO:0000313" key="4">
    <source>
        <dbReference type="Proteomes" id="UP000494206"/>
    </source>
</evidence>
<keyword evidence="4" id="KW-1185">Reference proteome</keyword>
<evidence type="ECO:0000256" key="2">
    <source>
        <dbReference type="SAM" id="Phobius"/>
    </source>
</evidence>
<reference evidence="3 4" key="1">
    <citation type="submission" date="2020-04" db="EMBL/GenBank/DDBJ databases">
        <authorList>
            <person name="Laetsch R D."/>
            <person name="Stevens L."/>
            <person name="Kumar S."/>
            <person name="Blaxter L. M."/>
        </authorList>
    </citation>
    <scope>NUCLEOTIDE SEQUENCE [LARGE SCALE GENOMIC DNA]</scope>
</reference>
<keyword evidence="2" id="KW-1133">Transmembrane helix</keyword>
<dbReference type="OrthoDB" id="5877342at2759"/>
<feature type="compositionally biased region" description="Polar residues" evidence="1">
    <location>
        <begin position="58"/>
        <end position="68"/>
    </location>
</feature>
<name>A0A8S1ERT9_9PELO</name>
<dbReference type="EMBL" id="CADEPM010000004">
    <property type="protein sequence ID" value="CAB3404724.1"/>
    <property type="molecule type" value="Genomic_DNA"/>
</dbReference>
<comment type="caution">
    <text evidence="3">The sequence shown here is derived from an EMBL/GenBank/DDBJ whole genome shotgun (WGS) entry which is preliminary data.</text>
</comment>
<dbReference type="AlphaFoldDB" id="A0A8S1ERT9"/>
<gene>
    <name evidence="3" type="ORF">CBOVIS_LOCUS7008</name>
</gene>
<feature type="compositionally biased region" description="Basic and acidic residues" evidence="1">
    <location>
        <begin position="132"/>
        <end position="145"/>
    </location>
</feature>
<keyword evidence="2" id="KW-0812">Transmembrane</keyword>
<feature type="compositionally biased region" description="Basic and acidic residues" evidence="1">
    <location>
        <begin position="158"/>
        <end position="173"/>
    </location>
</feature>
<feature type="compositionally biased region" description="Basic and acidic residues" evidence="1">
    <location>
        <begin position="84"/>
        <end position="107"/>
    </location>
</feature>
<proteinExistence type="predicted"/>
<evidence type="ECO:0000256" key="1">
    <source>
        <dbReference type="SAM" id="MobiDB-lite"/>
    </source>
</evidence>
<evidence type="ECO:0000313" key="3">
    <source>
        <dbReference type="EMBL" id="CAB3404724.1"/>
    </source>
</evidence>
<organism evidence="3 4">
    <name type="scientific">Caenorhabditis bovis</name>
    <dbReference type="NCBI Taxonomy" id="2654633"/>
    <lineage>
        <taxon>Eukaryota</taxon>
        <taxon>Metazoa</taxon>
        <taxon>Ecdysozoa</taxon>
        <taxon>Nematoda</taxon>
        <taxon>Chromadorea</taxon>
        <taxon>Rhabditida</taxon>
        <taxon>Rhabditina</taxon>
        <taxon>Rhabditomorpha</taxon>
        <taxon>Rhabditoidea</taxon>
        <taxon>Rhabditidae</taxon>
        <taxon>Peloderinae</taxon>
        <taxon>Caenorhabditis</taxon>
    </lineage>
</organism>
<keyword evidence="2" id="KW-0472">Membrane</keyword>
<sequence>MQEANYPILLQNLFVVLVLLVPSWVVCCGKKKDKANARPNTNESIILKSGIKPPSEQAGPTVTPSKTENTAEKKEAPATNEQPEGEKKDEPPEPKEGKEKEKDKDTKAPVNQSMKPFPKFQPPTESARKRKEKENEEEKNRKIKEGFYQAKSDEDDTLEKIESLKVEKSDKTKRSQKNKKK</sequence>
<feature type="region of interest" description="Disordered" evidence="1">
    <location>
        <begin position="33"/>
        <end position="181"/>
    </location>
</feature>
<dbReference type="Proteomes" id="UP000494206">
    <property type="component" value="Unassembled WGS sequence"/>
</dbReference>
<accession>A0A8S1ERT9</accession>
<feature type="transmembrane region" description="Helical" evidence="2">
    <location>
        <begin position="6"/>
        <end position="28"/>
    </location>
</feature>
<protein>
    <submittedName>
        <fullName evidence="3">Uncharacterized protein</fullName>
    </submittedName>
</protein>